<proteinExistence type="predicted"/>
<organism evidence="1 2">
    <name type="scientific">Colletotrichum salicis</name>
    <dbReference type="NCBI Taxonomy" id="1209931"/>
    <lineage>
        <taxon>Eukaryota</taxon>
        <taxon>Fungi</taxon>
        <taxon>Dikarya</taxon>
        <taxon>Ascomycota</taxon>
        <taxon>Pezizomycotina</taxon>
        <taxon>Sordariomycetes</taxon>
        <taxon>Hypocreomycetidae</taxon>
        <taxon>Glomerellales</taxon>
        <taxon>Glomerellaceae</taxon>
        <taxon>Colletotrichum</taxon>
        <taxon>Colletotrichum acutatum species complex</taxon>
    </lineage>
</organism>
<protein>
    <submittedName>
        <fullName evidence="1">Short-chain dehydrogenase</fullName>
    </submittedName>
</protein>
<reference evidence="1 2" key="1">
    <citation type="submission" date="2014-02" db="EMBL/GenBank/DDBJ databases">
        <title>The genome sequence of Colletotrichum salicis CBS 607.94.</title>
        <authorList>
            <person name="Baroncelli R."/>
            <person name="Thon M.R."/>
        </authorList>
    </citation>
    <scope>NUCLEOTIDE SEQUENCE [LARGE SCALE GENOMIC DNA]</scope>
    <source>
        <strain evidence="1 2">CBS 607.94</strain>
    </source>
</reference>
<name>A0A135S9Y0_9PEZI</name>
<keyword evidence="2" id="KW-1185">Reference proteome</keyword>
<comment type="caution">
    <text evidence="1">The sequence shown here is derived from an EMBL/GenBank/DDBJ whole genome shotgun (WGS) entry which is preliminary data.</text>
</comment>
<dbReference type="EMBL" id="JFFI01002462">
    <property type="protein sequence ID" value="KXH32725.1"/>
    <property type="molecule type" value="Genomic_DNA"/>
</dbReference>
<dbReference type="AlphaFoldDB" id="A0A135S9Y0"/>
<gene>
    <name evidence="1" type="ORF">CSAL01_13488</name>
</gene>
<accession>A0A135S9Y0</accession>
<evidence type="ECO:0000313" key="1">
    <source>
        <dbReference type="EMBL" id="KXH32725.1"/>
    </source>
</evidence>
<sequence>MKKKLISHPPKKGAYTELFAGLDQSITMEYSGGWGT</sequence>
<evidence type="ECO:0000313" key="2">
    <source>
        <dbReference type="Proteomes" id="UP000070121"/>
    </source>
</evidence>
<dbReference type="Proteomes" id="UP000070121">
    <property type="component" value="Unassembled WGS sequence"/>
</dbReference>